<keyword evidence="3" id="KW-1185">Reference proteome</keyword>
<dbReference type="Proteomes" id="UP001231189">
    <property type="component" value="Unassembled WGS sequence"/>
</dbReference>
<proteinExistence type="predicted"/>
<gene>
    <name evidence="2" type="ORF">QYE76_038873</name>
</gene>
<accession>A0AAD8T8V7</accession>
<organism evidence="2 3">
    <name type="scientific">Lolium multiflorum</name>
    <name type="common">Italian ryegrass</name>
    <name type="synonym">Lolium perenne subsp. multiflorum</name>
    <dbReference type="NCBI Taxonomy" id="4521"/>
    <lineage>
        <taxon>Eukaryota</taxon>
        <taxon>Viridiplantae</taxon>
        <taxon>Streptophyta</taxon>
        <taxon>Embryophyta</taxon>
        <taxon>Tracheophyta</taxon>
        <taxon>Spermatophyta</taxon>
        <taxon>Magnoliopsida</taxon>
        <taxon>Liliopsida</taxon>
        <taxon>Poales</taxon>
        <taxon>Poaceae</taxon>
        <taxon>BOP clade</taxon>
        <taxon>Pooideae</taxon>
        <taxon>Poodae</taxon>
        <taxon>Poeae</taxon>
        <taxon>Poeae Chloroplast Group 2 (Poeae type)</taxon>
        <taxon>Loliodinae</taxon>
        <taxon>Loliinae</taxon>
        <taxon>Lolium</taxon>
    </lineage>
</organism>
<dbReference type="AlphaFoldDB" id="A0AAD8T8V7"/>
<dbReference type="Pfam" id="PF03478">
    <property type="entry name" value="Beta-prop_KIB1-4"/>
    <property type="match status" value="1"/>
</dbReference>
<evidence type="ECO:0000259" key="1">
    <source>
        <dbReference type="Pfam" id="PF03478"/>
    </source>
</evidence>
<evidence type="ECO:0000313" key="3">
    <source>
        <dbReference type="Proteomes" id="UP001231189"/>
    </source>
</evidence>
<sequence length="140" mass="16292">MSTLQGRVYLATYEGNVLEVRVGPEPRLVPVVMDQPFKDSIDSNVISYLVPADNHRHRGMLLVRHYRSLDHLSLAEQRKMKHMKKMDVIRVETNYRNNQWHLIEVLQVDLARERLVPVEDIGRHRALFVGDLACFCLSTD</sequence>
<dbReference type="InterPro" id="IPR005174">
    <property type="entry name" value="KIB1-4_b-propeller"/>
</dbReference>
<reference evidence="2" key="1">
    <citation type="submission" date="2023-07" db="EMBL/GenBank/DDBJ databases">
        <title>A chromosome-level genome assembly of Lolium multiflorum.</title>
        <authorList>
            <person name="Chen Y."/>
            <person name="Copetti D."/>
            <person name="Kolliker R."/>
            <person name="Studer B."/>
        </authorList>
    </citation>
    <scope>NUCLEOTIDE SEQUENCE</scope>
    <source>
        <strain evidence="2">02402/16</strain>
        <tissue evidence="2">Leaf</tissue>
    </source>
</reference>
<evidence type="ECO:0000313" key="2">
    <source>
        <dbReference type="EMBL" id="KAK1678025.1"/>
    </source>
</evidence>
<feature type="domain" description="KIB1-4 beta-propeller" evidence="1">
    <location>
        <begin position="4"/>
        <end position="139"/>
    </location>
</feature>
<name>A0AAD8T8V7_LOLMU</name>
<dbReference type="EMBL" id="JAUUTY010000002">
    <property type="protein sequence ID" value="KAK1678025.1"/>
    <property type="molecule type" value="Genomic_DNA"/>
</dbReference>
<protein>
    <recommendedName>
        <fullName evidence="1">KIB1-4 beta-propeller domain-containing protein</fullName>
    </recommendedName>
</protein>
<comment type="caution">
    <text evidence="2">The sequence shown here is derived from an EMBL/GenBank/DDBJ whole genome shotgun (WGS) entry which is preliminary data.</text>
</comment>